<gene>
    <name evidence="1" type="primary">ORF33829</name>
</gene>
<dbReference type="EMBL" id="HACG01011804">
    <property type="protein sequence ID" value="CEK58669.1"/>
    <property type="molecule type" value="Transcribed_RNA"/>
</dbReference>
<protein>
    <submittedName>
        <fullName evidence="1">Uncharacterized protein</fullName>
    </submittedName>
</protein>
<accession>A0A0B6YQV7</accession>
<dbReference type="AlphaFoldDB" id="A0A0B6YQV7"/>
<sequence>TKEEEEEPQQLSYTIPSILPFSLCLPRIVQQHLVHQERTVSLGLFRKFSFLFPLLVPFKRLCGDT</sequence>
<feature type="non-terminal residue" evidence="1">
    <location>
        <position position="1"/>
    </location>
</feature>
<name>A0A0B6YQV7_9EUPU</name>
<evidence type="ECO:0000313" key="1">
    <source>
        <dbReference type="EMBL" id="CEK58669.1"/>
    </source>
</evidence>
<organism evidence="1">
    <name type="scientific">Arion vulgaris</name>
    <dbReference type="NCBI Taxonomy" id="1028688"/>
    <lineage>
        <taxon>Eukaryota</taxon>
        <taxon>Metazoa</taxon>
        <taxon>Spiralia</taxon>
        <taxon>Lophotrochozoa</taxon>
        <taxon>Mollusca</taxon>
        <taxon>Gastropoda</taxon>
        <taxon>Heterobranchia</taxon>
        <taxon>Euthyneura</taxon>
        <taxon>Panpulmonata</taxon>
        <taxon>Eupulmonata</taxon>
        <taxon>Stylommatophora</taxon>
        <taxon>Helicina</taxon>
        <taxon>Arionoidea</taxon>
        <taxon>Arionidae</taxon>
        <taxon>Arion</taxon>
    </lineage>
</organism>
<reference evidence="1" key="1">
    <citation type="submission" date="2014-12" db="EMBL/GenBank/DDBJ databases">
        <title>Insight into the proteome of Arion vulgaris.</title>
        <authorList>
            <person name="Aradska J."/>
            <person name="Bulat T."/>
            <person name="Smidak R."/>
            <person name="Sarate P."/>
            <person name="Gangsoo J."/>
            <person name="Sialana F."/>
            <person name="Bilban M."/>
            <person name="Lubec G."/>
        </authorList>
    </citation>
    <scope>NUCLEOTIDE SEQUENCE</scope>
    <source>
        <tissue evidence="1">Skin</tissue>
    </source>
</reference>
<proteinExistence type="predicted"/>